<name>A0A221UVL6_9FLAO</name>
<accession>A0A221UVL6</accession>
<dbReference type="RefSeq" id="WP_157730747.1">
    <property type="nucleotide sequence ID" value="NZ_CP022515.1"/>
</dbReference>
<protein>
    <submittedName>
        <fullName evidence="1">Uncharacterized protein</fullName>
    </submittedName>
</protein>
<evidence type="ECO:0000313" key="2">
    <source>
        <dbReference type="Proteomes" id="UP000204551"/>
    </source>
</evidence>
<reference evidence="1 2" key="1">
    <citation type="submission" date="2017-07" db="EMBL/GenBank/DDBJ databases">
        <title>Genome Sequence of Arenibacter algicola Strain SMS7 Isolated from a culture of the Diatom Skeletonema marinoi.</title>
        <authorList>
            <person name="Topel M."/>
            <person name="Pinder M.I.M."/>
            <person name="Johansson O.N."/>
            <person name="Kourtchenko O."/>
            <person name="Godhe A."/>
            <person name="Clarke A.K."/>
        </authorList>
    </citation>
    <scope>NUCLEOTIDE SEQUENCE [LARGE SCALE GENOMIC DNA]</scope>
    <source>
        <strain evidence="1 2">SMS7</strain>
    </source>
</reference>
<organism evidence="1 2">
    <name type="scientific">Arenibacter algicola</name>
    <dbReference type="NCBI Taxonomy" id="616991"/>
    <lineage>
        <taxon>Bacteria</taxon>
        <taxon>Pseudomonadati</taxon>
        <taxon>Bacteroidota</taxon>
        <taxon>Flavobacteriia</taxon>
        <taxon>Flavobacteriales</taxon>
        <taxon>Flavobacteriaceae</taxon>
        <taxon>Arenibacter</taxon>
    </lineage>
</organism>
<evidence type="ECO:0000313" key="1">
    <source>
        <dbReference type="EMBL" id="ASO05394.1"/>
    </source>
</evidence>
<dbReference type="KEGG" id="aalg:AREALGSMS7_01932"/>
<dbReference type="Proteomes" id="UP000204551">
    <property type="component" value="Chromosome"/>
</dbReference>
<dbReference type="AlphaFoldDB" id="A0A221UVL6"/>
<sequence length="46" mass="5265">MIIQKYSNHAVVDLDSHKKKSLLSCNYIDSEKSRPVKNCFPLETAL</sequence>
<proteinExistence type="predicted"/>
<gene>
    <name evidence="1" type="ORF">AREALGSMS7_01932</name>
</gene>
<dbReference type="EMBL" id="CP022515">
    <property type="protein sequence ID" value="ASO05394.1"/>
    <property type="molecule type" value="Genomic_DNA"/>
</dbReference>